<organism evidence="3 4">
    <name type="scientific">Mucilaginibacter auburnensis</name>
    <dbReference type="NCBI Taxonomy" id="1457233"/>
    <lineage>
        <taxon>Bacteria</taxon>
        <taxon>Pseudomonadati</taxon>
        <taxon>Bacteroidota</taxon>
        <taxon>Sphingobacteriia</taxon>
        <taxon>Sphingobacteriales</taxon>
        <taxon>Sphingobacteriaceae</taxon>
        <taxon>Mucilaginibacter</taxon>
    </lineage>
</organism>
<evidence type="ECO:0008006" key="5">
    <source>
        <dbReference type="Google" id="ProtNLM"/>
    </source>
</evidence>
<dbReference type="Proteomes" id="UP000242687">
    <property type="component" value="Unassembled WGS sequence"/>
</dbReference>
<evidence type="ECO:0000256" key="2">
    <source>
        <dbReference type="SAM" id="SignalP"/>
    </source>
</evidence>
<dbReference type="SUPFAM" id="SSF49344">
    <property type="entry name" value="CBD9-like"/>
    <property type="match status" value="1"/>
</dbReference>
<reference evidence="3 4" key="1">
    <citation type="submission" date="2017-11" db="EMBL/GenBank/DDBJ databases">
        <title>Genomic Encyclopedia of Archaeal and Bacterial Type Strains, Phase II (KMG-II): From Individual Species to Whole Genera.</title>
        <authorList>
            <person name="Goeker M."/>
        </authorList>
    </citation>
    <scope>NUCLEOTIDE SEQUENCE [LARGE SCALE GENOMIC DNA]</scope>
    <source>
        <strain evidence="3 4">DSM 28175</strain>
    </source>
</reference>
<evidence type="ECO:0000313" key="4">
    <source>
        <dbReference type="Proteomes" id="UP000242687"/>
    </source>
</evidence>
<feature type="chain" id="PRO_5014136028" description="Outer membrane lipoprotein-sorting protein" evidence="2">
    <location>
        <begin position="25"/>
        <end position="272"/>
    </location>
</feature>
<protein>
    <recommendedName>
        <fullName evidence="5">Outer membrane lipoprotein-sorting protein</fullName>
    </recommendedName>
</protein>
<dbReference type="OrthoDB" id="1523672at2"/>
<proteinExistence type="predicted"/>
<dbReference type="AlphaFoldDB" id="A0A2H9VMJ3"/>
<sequence length="272" mass="30082">MYKLSYHSYVALLICSFVVSGLHAQDVIAKYAPSGVKIDGIATEWQGYEEIQNDKSQLSYLISSDTSNLYLVLKTKDKKKQQNILGAGLTFSLDPKGKKKATFSTTFPSPDGNDLSDFKNLETAGLMERVKNSGMRQIRLHGFDQLPEYIPSQKNNHNIQAAISFNADGELIYEECIPLKLIGFDGVQQTPWAFNIKVNGLYIKTFLERNLITTEVIAVPAGTSVASASRGGRGTPKRVNPAGNADNPVNAEYNTQQLTPSMDFWGKFTFPK</sequence>
<dbReference type="EMBL" id="PGFJ01000002">
    <property type="protein sequence ID" value="PJJ79525.1"/>
    <property type="molecule type" value="Genomic_DNA"/>
</dbReference>
<evidence type="ECO:0000256" key="1">
    <source>
        <dbReference type="SAM" id="MobiDB-lite"/>
    </source>
</evidence>
<feature type="signal peptide" evidence="2">
    <location>
        <begin position="1"/>
        <end position="24"/>
    </location>
</feature>
<keyword evidence="2" id="KW-0732">Signal</keyword>
<gene>
    <name evidence="3" type="ORF">CLV57_2659</name>
</gene>
<keyword evidence="4" id="KW-1185">Reference proteome</keyword>
<dbReference type="RefSeq" id="WP_157799156.1">
    <property type="nucleotide sequence ID" value="NZ_PGFJ01000002.1"/>
</dbReference>
<comment type="caution">
    <text evidence="3">The sequence shown here is derived from an EMBL/GenBank/DDBJ whole genome shotgun (WGS) entry which is preliminary data.</text>
</comment>
<accession>A0A2H9VMJ3</accession>
<evidence type="ECO:0000313" key="3">
    <source>
        <dbReference type="EMBL" id="PJJ79525.1"/>
    </source>
</evidence>
<feature type="region of interest" description="Disordered" evidence="1">
    <location>
        <begin position="227"/>
        <end position="248"/>
    </location>
</feature>
<name>A0A2H9VMJ3_9SPHI</name>